<proteinExistence type="predicted"/>
<sequence>MRHFYLGFLICALLGLFSCIFLILGILNMDKILLGVGLLCIIATWLAYKEFDVAFHFRQRD</sequence>
<accession>A0A3D2SPI3</accession>
<organism evidence="1 2">
    <name type="scientific">Acinetobacter ursingii</name>
    <dbReference type="NCBI Taxonomy" id="108980"/>
    <lineage>
        <taxon>Bacteria</taxon>
        <taxon>Pseudomonadati</taxon>
        <taxon>Pseudomonadota</taxon>
        <taxon>Gammaproteobacteria</taxon>
        <taxon>Moraxellales</taxon>
        <taxon>Moraxellaceae</taxon>
        <taxon>Acinetobacter</taxon>
    </lineage>
</organism>
<dbReference type="AlphaFoldDB" id="A0A3D2SPI3"/>
<protein>
    <submittedName>
        <fullName evidence="1">Uncharacterized protein</fullName>
    </submittedName>
</protein>
<evidence type="ECO:0000313" key="1">
    <source>
        <dbReference type="EMBL" id="HCK30040.1"/>
    </source>
</evidence>
<dbReference type="EMBL" id="DPVE01000137">
    <property type="protein sequence ID" value="HCK30040.1"/>
    <property type="molecule type" value="Genomic_DNA"/>
</dbReference>
<name>A0A3D2SPI3_9GAMM</name>
<dbReference type="PROSITE" id="PS51257">
    <property type="entry name" value="PROKAR_LIPOPROTEIN"/>
    <property type="match status" value="1"/>
</dbReference>
<dbReference type="Proteomes" id="UP000263596">
    <property type="component" value="Unassembled WGS sequence"/>
</dbReference>
<gene>
    <name evidence="1" type="ORF">DHW29_07545</name>
</gene>
<evidence type="ECO:0000313" key="2">
    <source>
        <dbReference type="Proteomes" id="UP000263596"/>
    </source>
</evidence>
<reference evidence="1 2" key="1">
    <citation type="journal article" date="2018" name="Nat. Biotechnol.">
        <title>A standardized bacterial taxonomy based on genome phylogeny substantially revises the tree of life.</title>
        <authorList>
            <person name="Parks D.H."/>
            <person name="Chuvochina M."/>
            <person name="Waite D.W."/>
            <person name="Rinke C."/>
            <person name="Skarshewski A."/>
            <person name="Chaumeil P.A."/>
            <person name="Hugenholtz P."/>
        </authorList>
    </citation>
    <scope>NUCLEOTIDE SEQUENCE [LARGE SCALE GENOMIC DNA]</scope>
    <source>
        <strain evidence="1">UBA9669</strain>
    </source>
</reference>
<comment type="caution">
    <text evidence="1">The sequence shown here is derived from an EMBL/GenBank/DDBJ whole genome shotgun (WGS) entry which is preliminary data.</text>
</comment>